<organism evidence="1 2">
    <name type="scientific">Marinitenerispora sediminis</name>
    <dbReference type="NCBI Taxonomy" id="1931232"/>
    <lineage>
        <taxon>Bacteria</taxon>
        <taxon>Bacillati</taxon>
        <taxon>Actinomycetota</taxon>
        <taxon>Actinomycetes</taxon>
        <taxon>Streptosporangiales</taxon>
        <taxon>Nocardiopsidaceae</taxon>
        <taxon>Marinitenerispora</taxon>
    </lineage>
</organism>
<dbReference type="EMBL" id="QEIN01000595">
    <property type="protein sequence ID" value="RCV47204.1"/>
    <property type="molecule type" value="Genomic_DNA"/>
</dbReference>
<evidence type="ECO:0000313" key="2">
    <source>
        <dbReference type="Proteomes" id="UP000253318"/>
    </source>
</evidence>
<comment type="caution">
    <text evidence="1">The sequence shown here is derived from an EMBL/GenBank/DDBJ whole genome shotgun (WGS) entry which is preliminary data.</text>
</comment>
<gene>
    <name evidence="1" type="ORF">DEF24_27475</name>
</gene>
<dbReference type="Proteomes" id="UP000253318">
    <property type="component" value="Unassembled WGS sequence"/>
</dbReference>
<feature type="non-terminal residue" evidence="1">
    <location>
        <position position="39"/>
    </location>
</feature>
<reference evidence="1 2" key="1">
    <citation type="submission" date="2018-04" db="EMBL/GenBank/DDBJ databases">
        <title>Novel actinobacteria from marine sediment.</title>
        <authorList>
            <person name="Ng Z.Y."/>
            <person name="Tan G.Y.A."/>
        </authorList>
    </citation>
    <scope>NUCLEOTIDE SEQUENCE [LARGE SCALE GENOMIC DNA]</scope>
    <source>
        <strain evidence="1 2">TPS81</strain>
    </source>
</reference>
<sequence>MATPEFILELRKRVGHDPLWLMGVTGVVLDAADRILLHR</sequence>
<keyword evidence="1" id="KW-0378">Hydrolase</keyword>
<keyword evidence="2" id="KW-1185">Reference proteome</keyword>
<accession>A0A368SXM0</accession>
<protein>
    <submittedName>
        <fullName evidence="1">NUDIX hydrolase</fullName>
    </submittedName>
</protein>
<dbReference type="AlphaFoldDB" id="A0A368SXM0"/>
<dbReference type="GO" id="GO:0016787">
    <property type="term" value="F:hydrolase activity"/>
    <property type="evidence" value="ECO:0007669"/>
    <property type="project" value="UniProtKB-KW"/>
</dbReference>
<proteinExistence type="predicted"/>
<name>A0A368SXM0_9ACTN</name>
<evidence type="ECO:0000313" key="1">
    <source>
        <dbReference type="EMBL" id="RCV47204.1"/>
    </source>
</evidence>